<name>A0AB39XV99_9ACTN</name>
<dbReference type="EMBL" id="CP165727">
    <property type="protein sequence ID" value="XDV61682.1"/>
    <property type="molecule type" value="Genomic_DNA"/>
</dbReference>
<proteinExistence type="predicted"/>
<dbReference type="AlphaFoldDB" id="A0AB39XV99"/>
<dbReference type="RefSeq" id="WP_053784984.1">
    <property type="nucleotide sequence ID" value="NZ_CP165727.1"/>
</dbReference>
<gene>
    <name evidence="1" type="ORF">AB5J51_01255</name>
</gene>
<sequence>MDADNDSWDVCKGEQHFVFIDGVLLPHNRQAPARPEGQDVYITNESFDGGSRTRTTTWVRHHFSADWGVWKHSVLFPRDQHETIRAAESACAAARGDTAQVAAFASDPCMWPGKRGHGPRWERAVSTALLDLWITATRTDAGLTSQDLDRLRANARTIKLQLTPHHQRKIKGQRLHSLDYGFGNGMTAYDVLSSGPDPFEMLFGHLPDDPRISSVLARLDPAERAVAVTYSAPAARWTWTEAAAVAAESYPAAFAGADPRAFGERVRRKLRRLGEQYKKGEQK</sequence>
<accession>A0AB39XV99</accession>
<reference evidence="1" key="1">
    <citation type="submission" date="2024-08" db="EMBL/GenBank/DDBJ databases">
        <authorList>
            <person name="Yu S.T."/>
        </authorList>
    </citation>
    <scope>NUCLEOTIDE SEQUENCE</scope>
    <source>
        <strain evidence="1">R33</strain>
    </source>
</reference>
<evidence type="ECO:0000313" key="1">
    <source>
        <dbReference type="EMBL" id="XDV61682.1"/>
    </source>
</evidence>
<protein>
    <submittedName>
        <fullName evidence="1">Uncharacterized protein</fullName>
    </submittedName>
</protein>
<organism evidence="1">
    <name type="scientific">Streptomyces sp. R33</name>
    <dbReference type="NCBI Taxonomy" id="3238629"/>
    <lineage>
        <taxon>Bacteria</taxon>
        <taxon>Bacillati</taxon>
        <taxon>Actinomycetota</taxon>
        <taxon>Actinomycetes</taxon>
        <taxon>Kitasatosporales</taxon>
        <taxon>Streptomycetaceae</taxon>
        <taxon>Streptomyces</taxon>
    </lineage>
</organism>